<keyword evidence="3" id="KW-1185">Reference proteome</keyword>
<organism evidence="2 3">
    <name type="scientific">Methanococcoides seepicolus</name>
    <dbReference type="NCBI Taxonomy" id="2828780"/>
    <lineage>
        <taxon>Archaea</taxon>
        <taxon>Methanobacteriati</taxon>
        <taxon>Methanobacteriota</taxon>
        <taxon>Stenosarchaea group</taxon>
        <taxon>Methanomicrobia</taxon>
        <taxon>Methanosarcinales</taxon>
        <taxon>Methanosarcinaceae</taxon>
        <taxon>Methanococcoides</taxon>
    </lineage>
</organism>
<sequence>MTRYDFFELLPLVVLMVIAFLYTVGYAIGRLPEDYYSFLNGMLFFLTAIYVWLTLRILKDNQKSREIEFIERQLEKLYYPLKDALLFNNFPGNISRDQLREGDCRPIDNIIPYQYLIENETRGKLSRYIDIFISMQKMDVPKAHLILKSEELFQAIEKDIKYLNNQLDELTH</sequence>
<dbReference type="Proteomes" id="UP001056766">
    <property type="component" value="Unassembled WGS sequence"/>
</dbReference>
<comment type="caution">
    <text evidence="2">The sequence shown here is derived from an EMBL/GenBank/DDBJ whole genome shotgun (WGS) entry which is preliminary data.</text>
</comment>
<evidence type="ECO:0000256" key="1">
    <source>
        <dbReference type="SAM" id="Phobius"/>
    </source>
</evidence>
<accession>A0A9E4ZHT3</accession>
<feature type="transmembrane region" description="Helical" evidence="1">
    <location>
        <begin position="35"/>
        <end position="55"/>
    </location>
</feature>
<proteinExistence type="predicted"/>
<dbReference type="EMBL" id="JAGSOI010000084">
    <property type="protein sequence ID" value="MCM1987871.1"/>
    <property type="molecule type" value="Genomic_DNA"/>
</dbReference>
<keyword evidence="1" id="KW-0472">Membrane</keyword>
<keyword evidence="1" id="KW-0812">Transmembrane</keyword>
<name>A0A9E4ZHT3_9EURY</name>
<reference evidence="2" key="2">
    <citation type="submission" date="2021-04" db="EMBL/GenBank/DDBJ databases">
        <authorList>
            <person name="Dong X."/>
        </authorList>
    </citation>
    <scope>NUCLEOTIDE SEQUENCE</scope>
    <source>
        <strain evidence="2">LLY</strain>
    </source>
</reference>
<reference evidence="2" key="1">
    <citation type="journal article" date="2021" name="mSystems">
        <title>Bacteria and Archaea Synergistically Convert Glycine Betaine to Biogenic Methane in the Formosa Cold Seep of the South China Sea.</title>
        <authorList>
            <person name="Li L."/>
            <person name="Zhang W."/>
            <person name="Zhang S."/>
            <person name="Song L."/>
            <person name="Sun Q."/>
            <person name="Zhang H."/>
            <person name="Xiang H."/>
            <person name="Dong X."/>
        </authorList>
    </citation>
    <scope>NUCLEOTIDE SEQUENCE</scope>
    <source>
        <strain evidence="2">LLY</strain>
    </source>
</reference>
<feature type="transmembrane region" description="Helical" evidence="1">
    <location>
        <begin position="9"/>
        <end position="29"/>
    </location>
</feature>
<keyword evidence="1" id="KW-1133">Transmembrane helix</keyword>
<evidence type="ECO:0000313" key="3">
    <source>
        <dbReference type="Proteomes" id="UP001056766"/>
    </source>
</evidence>
<gene>
    <name evidence="2" type="ORF">KDK67_12950</name>
</gene>
<dbReference type="AlphaFoldDB" id="A0A9E4ZHT3"/>
<evidence type="ECO:0000313" key="2">
    <source>
        <dbReference type="EMBL" id="MCM1987871.1"/>
    </source>
</evidence>
<protein>
    <submittedName>
        <fullName evidence="2">Uncharacterized protein</fullName>
    </submittedName>
</protein>
<dbReference type="RefSeq" id="WP_250869236.1">
    <property type="nucleotide sequence ID" value="NZ_JAGSOI010000084.1"/>
</dbReference>